<proteinExistence type="predicted"/>
<evidence type="ECO:0000313" key="2">
    <source>
        <dbReference type="EMBL" id="KKL80406.1"/>
    </source>
</evidence>
<name>A0A0F9FPM8_9ZZZZ</name>
<sequence length="418" mass="47191">MKASIGLRFLAATCCEGDLENYLAAGKTEHLFNAGEMQAFEYIASHVIKYGALPKLETVGLHSDADLEKPPEPALYYLEHLKQRYMDLGLRNSVVDATKLLKGDDKDPRAAVLLMFDACVDMLRTEKSAHLFDFRDALTPVMAEHNAKLMGLNVGIDLGWEYLDRMIGGIRKGDLVSYVGRPQKGKTWFMLYSALHAWEKQSKTVMFCTFEMEGRLIRERLAAMYGHVPAMNLKLGELTTLDRKKMISKLTTAKQANNPLWILDAGMATTIPELLAISRSLKPDVIYLDGAYLIQHENTRLDRFRKIDAIADQIKTILCPLAPTLASWQYNKAAAKKKKDDPVTADDVYGSDVIFMVSSILLGIFQADTPETIHRKLIQIQKGRGGEKGEFETCWDFRHMDFSQYVEKDEDKELDHTG</sequence>
<reference evidence="2" key="1">
    <citation type="journal article" date="2015" name="Nature">
        <title>Complex archaea that bridge the gap between prokaryotes and eukaryotes.</title>
        <authorList>
            <person name="Spang A."/>
            <person name="Saw J.H."/>
            <person name="Jorgensen S.L."/>
            <person name="Zaremba-Niedzwiedzka K."/>
            <person name="Martijn J."/>
            <person name="Lind A.E."/>
            <person name="van Eijk R."/>
            <person name="Schleper C."/>
            <person name="Guy L."/>
            <person name="Ettema T.J."/>
        </authorList>
    </citation>
    <scope>NUCLEOTIDE SEQUENCE</scope>
</reference>
<dbReference type="SUPFAM" id="SSF52540">
    <property type="entry name" value="P-loop containing nucleoside triphosphate hydrolases"/>
    <property type="match status" value="1"/>
</dbReference>
<dbReference type="PANTHER" id="PTHR30153">
    <property type="entry name" value="REPLICATIVE DNA HELICASE DNAB"/>
    <property type="match status" value="1"/>
</dbReference>
<dbReference type="AlphaFoldDB" id="A0A0F9FPM8"/>
<dbReference type="EMBL" id="LAZR01022862">
    <property type="protein sequence ID" value="KKL80406.1"/>
    <property type="molecule type" value="Genomic_DNA"/>
</dbReference>
<dbReference type="InterPro" id="IPR027417">
    <property type="entry name" value="P-loop_NTPase"/>
</dbReference>
<gene>
    <name evidence="2" type="ORF">LCGC14_2005090</name>
</gene>
<comment type="caution">
    <text evidence="2">The sequence shown here is derived from an EMBL/GenBank/DDBJ whole genome shotgun (WGS) entry which is preliminary data.</text>
</comment>
<dbReference type="GO" id="GO:0003678">
    <property type="term" value="F:DNA helicase activity"/>
    <property type="evidence" value="ECO:0007669"/>
    <property type="project" value="InterPro"/>
</dbReference>
<accession>A0A0F9FPM8</accession>
<protein>
    <recommendedName>
        <fullName evidence="1">SF4 helicase domain-containing protein</fullName>
    </recommendedName>
</protein>
<feature type="domain" description="SF4 helicase" evidence="1">
    <location>
        <begin position="149"/>
        <end position="409"/>
    </location>
</feature>
<dbReference type="GO" id="GO:0005524">
    <property type="term" value="F:ATP binding"/>
    <property type="evidence" value="ECO:0007669"/>
    <property type="project" value="InterPro"/>
</dbReference>
<dbReference type="Gene3D" id="3.40.50.300">
    <property type="entry name" value="P-loop containing nucleotide triphosphate hydrolases"/>
    <property type="match status" value="1"/>
</dbReference>
<dbReference type="PANTHER" id="PTHR30153:SF2">
    <property type="entry name" value="REPLICATIVE DNA HELICASE"/>
    <property type="match status" value="1"/>
</dbReference>
<dbReference type="Pfam" id="PF03796">
    <property type="entry name" value="DnaB_C"/>
    <property type="match status" value="1"/>
</dbReference>
<dbReference type="GO" id="GO:0006260">
    <property type="term" value="P:DNA replication"/>
    <property type="evidence" value="ECO:0007669"/>
    <property type="project" value="InterPro"/>
</dbReference>
<dbReference type="PROSITE" id="PS51199">
    <property type="entry name" value="SF4_HELICASE"/>
    <property type="match status" value="1"/>
</dbReference>
<dbReference type="GO" id="GO:0005829">
    <property type="term" value="C:cytosol"/>
    <property type="evidence" value="ECO:0007669"/>
    <property type="project" value="TreeGrafter"/>
</dbReference>
<dbReference type="InterPro" id="IPR007694">
    <property type="entry name" value="DNA_helicase_DnaB-like_C"/>
</dbReference>
<organism evidence="2">
    <name type="scientific">marine sediment metagenome</name>
    <dbReference type="NCBI Taxonomy" id="412755"/>
    <lineage>
        <taxon>unclassified sequences</taxon>
        <taxon>metagenomes</taxon>
        <taxon>ecological metagenomes</taxon>
    </lineage>
</organism>
<evidence type="ECO:0000259" key="1">
    <source>
        <dbReference type="PROSITE" id="PS51199"/>
    </source>
</evidence>